<accession>A0ABV8JN18</accession>
<dbReference type="Proteomes" id="UP001595843">
    <property type="component" value="Unassembled WGS sequence"/>
</dbReference>
<reference evidence="2" key="1">
    <citation type="journal article" date="2019" name="Int. J. Syst. Evol. Microbiol.">
        <title>The Global Catalogue of Microorganisms (GCM) 10K type strain sequencing project: providing services to taxonomists for standard genome sequencing and annotation.</title>
        <authorList>
            <consortium name="The Broad Institute Genomics Platform"/>
            <consortium name="The Broad Institute Genome Sequencing Center for Infectious Disease"/>
            <person name="Wu L."/>
            <person name="Ma J."/>
        </authorList>
    </citation>
    <scope>NUCLEOTIDE SEQUENCE [LARGE SCALE GENOMIC DNA]</scope>
    <source>
        <strain evidence="2">IBRC-M 10813</strain>
    </source>
</reference>
<proteinExistence type="predicted"/>
<gene>
    <name evidence="1" type="ORF">ACFOUO_15290</name>
</gene>
<protein>
    <recommendedName>
        <fullName evidence="3">Transposase</fullName>
    </recommendedName>
</protein>
<sequence length="76" mass="8869">MHESIANQRKDTAYKISRYLVDHYDLIAFEDFNIKRIVKNHHLAKSMVDAGWDQLVRFTTYKAAYAGCFRGEDDIG</sequence>
<evidence type="ECO:0000313" key="2">
    <source>
        <dbReference type="Proteomes" id="UP001595843"/>
    </source>
</evidence>
<organism evidence="1 2">
    <name type="scientific">Salinithrix halophila</name>
    <dbReference type="NCBI Taxonomy" id="1485204"/>
    <lineage>
        <taxon>Bacteria</taxon>
        <taxon>Bacillati</taxon>
        <taxon>Bacillota</taxon>
        <taxon>Bacilli</taxon>
        <taxon>Bacillales</taxon>
        <taxon>Thermoactinomycetaceae</taxon>
        <taxon>Salinithrix</taxon>
    </lineage>
</organism>
<name>A0ABV8JN18_9BACL</name>
<evidence type="ECO:0008006" key="3">
    <source>
        <dbReference type="Google" id="ProtNLM"/>
    </source>
</evidence>
<evidence type="ECO:0000313" key="1">
    <source>
        <dbReference type="EMBL" id="MFC4078162.1"/>
    </source>
</evidence>
<dbReference type="EMBL" id="JBHSAP010000018">
    <property type="protein sequence ID" value="MFC4078162.1"/>
    <property type="molecule type" value="Genomic_DNA"/>
</dbReference>
<dbReference type="RefSeq" id="WP_380705987.1">
    <property type="nucleotide sequence ID" value="NZ_JBHSAP010000018.1"/>
</dbReference>
<comment type="caution">
    <text evidence="1">The sequence shown here is derived from an EMBL/GenBank/DDBJ whole genome shotgun (WGS) entry which is preliminary data.</text>
</comment>
<keyword evidence="2" id="KW-1185">Reference proteome</keyword>